<dbReference type="Proteomes" id="UP001283361">
    <property type="component" value="Unassembled WGS sequence"/>
</dbReference>
<comment type="caution">
    <text evidence="1">The sequence shown here is derived from an EMBL/GenBank/DDBJ whole genome shotgun (WGS) entry which is preliminary data.</text>
</comment>
<keyword evidence="2" id="KW-1185">Reference proteome</keyword>
<evidence type="ECO:0000313" key="2">
    <source>
        <dbReference type="Proteomes" id="UP001283361"/>
    </source>
</evidence>
<accession>A0AAE0YLS4</accession>
<dbReference type="EMBL" id="JAWDGP010005853">
    <property type="protein sequence ID" value="KAK3750759.1"/>
    <property type="molecule type" value="Genomic_DNA"/>
</dbReference>
<gene>
    <name evidence="1" type="ORF">RRG08_044426</name>
</gene>
<sequence>MTHESTPSLCGPAGTRVIVAVTSHHMSSINTAIEAETFRSYRRSYPINGIRYYTDLQNLTRGLTVDSLRSSIIQTSDFTHIHTLQLPWRALVRVRPSRPIINASFPPLTGPPRGSSTLTAHPVSCSGTCRVIPRAIAGHVELSREL</sequence>
<organism evidence="1 2">
    <name type="scientific">Elysia crispata</name>
    <name type="common">lettuce slug</name>
    <dbReference type="NCBI Taxonomy" id="231223"/>
    <lineage>
        <taxon>Eukaryota</taxon>
        <taxon>Metazoa</taxon>
        <taxon>Spiralia</taxon>
        <taxon>Lophotrochozoa</taxon>
        <taxon>Mollusca</taxon>
        <taxon>Gastropoda</taxon>
        <taxon>Heterobranchia</taxon>
        <taxon>Euthyneura</taxon>
        <taxon>Panpulmonata</taxon>
        <taxon>Sacoglossa</taxon>
        <taxon>Placobranchoidea</taxon>
        <taxon>Plakobranchidae</taxon>
        <taxon>Elysia</taxon>
    </lineage>
</organism>
<name>A0AAE0YLS4_9GAST</name>
<evidence type="ECO:0000313" key="1">
    <source>
        <dbReference type="EMBL" id="KAK3750759.1"/>
    </source>
</evidence>
<proteinExistence type="predicted"/>
<dbReference type="AlphaFoldDB" id="A0AAE0YLS4"/>
<reference evidence="1" key="1">
    <citation type="journal article" date="2023" name="G3 (Bethesda)">
        <title>A reference genome for the long-term kleptoplast-retaining sea slug Elysia crispata morphotype clarki.</title>
        <authorList>
            <person name="Eastman K.E."/>
            <person name="Pendleton A.L."/>
            <person name="Shaikh M.A."/>
            <person name="Suttiyut T."/>
            <person name="Ogas R."/>
            <person name="Tomko P."/>
            <person name="Gavelis G."/>
            <person name="Widhalm J.R."/>
            <person name="Wisecaver J.H."/>
        </authorList>
    </citation>
    <scope>NUCLEOTIDE SEQUENCE</scope>
    <source>
        <strain evidence="1">ECLA1</strain>
    </source>
</reference>
<protein>
    <submittedName>
        <fullName evidence="1">Uncharacterized protein</fullName>
    </submittedName>
</protein>